<gene>
    <name evidence="2" type="ORF">Q2T42_09980</name>
</gene>
<sequence>MGQQQGLNNEDDKTPLSLDRWLEREHNIGKGSLKIQDIDEIVEPPPRRRISTPKRFALPKRFVLLYICAMVLMFWLGYATARIQSTSCPPQASSSKVNQIL</sequence>
<accession>A0AA97AR22</accession>
<protein>
    <submittedName>
        <fullName evidence="2">Uncharacterized protein</fullName>
    </submittedName>
</protein>
<proteinExistence type="predicted"/>
<dbReference type="RefSeq" id="WP_316428536.1">
    <property type="nucleotide sequence ID" value="NZ_CP130144.1"/>
</dbReference>
<dbReference type="AlphaFoldDB" id="A0AA97AR22"/>
<reference evidence="2" key="2">
    <citation type="submission" date="2023-07" db="EMBL/GenBank/DDBJ databases">
        <authorList>
            <person name="Bai X.-H."/>
            <person name="Wang H.-H."/>
            <person name="Wang J."/>
            <person name="Ma M.-Y."/>
            <person name="Hu H.-H."/>
            <person name="Song Z.-L."/>
            <person name="Ma H.-G."/>
            <person name="Fan Y."/>
            <person name="Du C.-Y."/>
            <person name="Xu J.-C."/>
        </authorList>
    </citation>
    <scope>NUCLEOTIDE SEQUENCE</scope>
    <source>
        <strain evidence="2">CZ1</strain>
    </source>
</reference>
<feature type="transmembrane region" description="Helical" evidence="1">
    <location>
        <begin position="62"/>
        <end position="81"/>
    </location>
</feature>
<name>A0AA97AR22_LEPBY</name>
<keyword evidence="1" id="KW-0812">Transmembrane</keyword>
<keyword evidence="1" id="KW-0472">Membrane</keyword>
<evidence type="ECO:0000256" key="1">
    <source>
        <dbReference type="SAM" id="Phobius"/>
    </source>
</evidence>
<evidence type="ECO:0000313" key="2">
    <source>
        <dbReference type="EMBL" id="WNZ48158.1"/>
    </source>
</evidence>
<organism evidence="2">
    <name type="scientific">Leptolyngbya boryana CZ1</name>
    <dbReference type="NCBI Taxonomy" id="3060204"/>
    <lineage>
        <taxon>Bacteria</taxon>
        <taxon>Bacillati</taxon>
        <taxon>Cyanobacteriota</taxon>
        <taxon>Cyanophyceae</taxon>
        <taxon>Leptolyngbyales</taxon>
        <taxon>Leptolyngbyaceae</taxon>
        <taxon>Leptolyngbya group</taxon>
        <taxon>Leptolyngbya</taxon>
    </lineage>
</organism>
<reference evidence="2" key="1">
    <citation type="journal article" date="2023" name="Plants (Basel)">
        <title>Genomic Analysis of Leptolyngbya boryana CZ1 Reveals Efficient Carbon Fixation Modules.</title>
        <authorList>
            <person name="Bai X."/>
            <person name="Wang H."/>
            <person name="Cheng W."/>
            <person name="Wang J."/>
            <person name="Ma M."/>
            <person name="Hu H."/>
            <person name="Song Z."/>
            <person name="Ma H."/>
            <person name="Fan Y."/>
            <person name="Du C."/>
            <person name="Xu J."/>
        </authorList>
    </citation>
    <scope>NUCLEOTIDE SEQUENCE</scope>
    <source>
        <strain evidence="2">CZ1</strain>
    </source>
</reference>
<keyword evidence="1" id="KW-1133">Transmembrane helix</keyword>
<dbReference type="EMBL" id="CP130144">
    <property type="protein sequence ID" value="WNZ48158.1"/>
    <property type="molecule type" value="Genomic_DNA"/>
</dbReference>